<dbReference type="SUPFAM" id="SSF52540">
    <property type="entry name" value="P-loop containing nucleoside triphosphate hydrolases"/>
    <property type="match status" value="1"/>
</dbReference>
<evidence type="ECO:0000313" key="3">
    <source>
        <dbReference type="Proteomes" id="UP000192602"/>
    </source>
</evidence>
<dbReference type="CDD" id="cd02042">
    <property type="entry name" value="ParAB_family"/>
    <property type="match status" value="1"/>
</dbReference>
<dbReference type="InterPro" id="IPR027417">
    <property type="entry name" value="P-loop_NTPase"/>
</dbReference>
<reference evidence="3" key="1">
    <citation type="submission" date="2017-04" db="EMBL/GenBank/DDBJ databases">
        <authorList>
            <person name="Varghese N."/>
            <person name="Submissions S."/>
        </authorList>
    </citation>
    <scope>NUCLEOTIDE SEQUENCE [LARGE SCALE GENOMIC DNA]</scope>
    <source>
        <strain evidence="3">DSM 16512</strain>
    </source>
</reference>
<sequence length="196" mass="21580">MANITICNFKGGVGKSLIAHQLITSFGYKGVEIDPYGSLAQRLPQHVQKIDIDAKAVPEVDSAIFDFGGFDDIKLDLAIQRSELVIIPFIPTLESVQGTVDTLNKVKLFDKPILMVANMVQKPADVEDARFVFTDVLQSEVEIFSIPLSIALQTAINENKSIIELANQGGIRAYIICDINSKIIEDLNSLIQLYTN</sequence>
<dbReference type="RefSeq" id="WP_084276636.1">
    <property type="nucleotide sequence ID" value="NZ_FWWZ01000002.1"/>
</dbReference>
<protein>
    <submittedName>
        <fullName evidence="2">Chromosome partitioning protein</fullName>
    </submittedName>
</protein>
<evidence type="ECO:0000313" key="2">
    <source>
        <dbReference type="EMBL" id="SMC10180.1"/>
    </source>
</evidence>
<keyword evidence="3" id="KW-1185">Reference proteome</keyword>
<feature type="domain" description="CobQ/CobB/MinD/ParA nucleotide binding" evidence="1">
    <location>
        <begin position="4"/>
        <end position="161"/>
    </location>
</feature>
<organism evidence="2 3">
    <name type="scientific">Nitratiruptor tergarcus DSM 16512</name>
    <dbReference type="NCBI Taxonomy" id="1069081"/>
    <lineage>
        <taxon>Bacteria</taxon>
        <taxon>Pseudomonadati</taxon>
        <taxon>Campylobacterota</taxon>
        <taxon>Epsilonproteobacteria</taxon>
        <taxon>Nautiliales</taxon>
        <taxon>Nitratiruptoraceae</taxon>
        <taxon>Nitratiruptor</taxon>
    </lineage>
</organism>
<dbReference type="Gene3D" id="3.40.50.300">
    <property type="entry name" value="P-loop containing nucleotide triphosphate hydrolases"/>
    <property type="match status" value="1"/>
</dbReference>
<name>A0A1W1WVV9_9BACT</name>
<dbReference type="InterPro" id="IPR002586">
    <property type="entry name" value="CobQ/CobB/MinD/ParA_Nub-bd_dom"/>
</dbReference>
<dbReference type="EMBL" id="FWWZ01000002">
    <property type="protein sequence ID" value="SMC10180.1"/>
    <property type="molecule type" value="Genomic_DNA"/>
</dbReference>
<proteinExistence type="predicted"/>
<dbReference type="AlphaFoldDB" id="A0A1W1WVV9"/>
<dbReference type="Proteomes" id="UP000192602">
    <property type="component" value="Unassembled WGS sequence"/>
</dbReference>
<dbReference type="Pfam" id="PF01656">
    <property type="entry name" value="CbiA"/>
    <property type="match status" value="1"/>
</dbReference>
<evidence type="ECO:0000259" key="1">
    <source>
        <dbReference type="Pfam" id="PF01656"/>
    </source>
</evidence>
<dbReference type="STRING" id="1069081.SAMN05660197_2022"/>
<accession>A0A1W1WVV9</accession>
<dbReference type="OrthoDB" id="5333782at2"/>
<gene>
    <name evidence="2" type="ORF">SAMN05660197_2022</name>
</gene>